<evidence type="ECO:0000256" key="1">
    <source>
        <dbReference type="SAM" id="MobiDB-lite"/>
    </source>
</evidence>
<evidence type="ECO:0000313" key="5">
    <source>
        <dbReference type="EMBL" id="CAF3926125.1"/>
    </source>
</evidence>
<accession>A0A814TK94</accession>
<dbReference type="OrthoDB" id="10028033at2759"/>
<organism evidence="3 6">
    <name type="scientific">Didymodactylos carnosus</name>
    <dbReference type="NCBI Taxonomy" id="1234261"/>
    <lineage>
        <taxon>Eukaryota</taxon>
        <taxon>Metazoa</taxon>
        <taxon>Spiralia</taxon>
        <taxon>Gnathifera</taxon>
        <taxon>Rotifera</taxon>
        <taxon>Eurotatoria</taxon>
        <taxon>Bdelloidea</taxon>
        <taxon>Philodinida</taxon>
        <taxon>Philodinidae</taxon>
        <taxon>Didymodactylos</taxon>
    </lineage>
</organism>
<dbReference type="Proteomes" id="UP000681722">
    <property type="component" value="Unassembled WGS sequence"/>
</dbReference>
<keyword evidence="6" id="KW-1185">Reference proteome</keyword>
<protein>
    <submittedName>
        <fullName evidence="3">Uncharacterized protein</fullName>
    </submittedName>
</protein>
<gene>
    <name evidence="3" type="ORF">GPM918_LOCUS21754</name>
    <name evidence="2" type="ORF">OVA965_LOCUS7649</name>
    <name evidence="5" type="ORF">SRO942_LOCUS21752</name>
    <name evidence="4" type="ORF">TMI583_LOCUS7644</name>
</gene>
<evidence type="ECO:0000313" key="6">
    <source>
        <dbReference type="Proteomes" id="UP000663829"/>
    </source>
</evidence>
<dbReference type="Proteomes" id="UP000663829">
    <property type="component" value="Unassembled WGS sequence"/>
</dbReference>
<sequence length="152" mass="17246">MDSTSDALHQPLLSEAVSNVSINGNSVNGNGILNHEEYQPVIPYDHDDVDEQEHVPNDKYDHEKTHDEKNGGWWSSVAKLFKFGNSSKSKVDCLKMNNNERHYEENNNNSQTNDEIDGQAYVRIDETDYVNGSYLANVKSRRSLRDSPTFVA</sequence>
<dbReference type="EMBL" id="CAJOBC010007261">
    <property type="protein sequence ID" value="CAF3926125.1"/>
    <property type="molecule type" value="Genomic_DNA"/>
</dbReference>
<dbReference type="EMBL" id="CAJNOQ010007261">
    <property type="protein sequence ID" value="CAF1162572.1"/>
    <property type="molecule type" value="Genomic_DNA"/>
</dbReference>
<feature type="compositionally biased region" description="Basic and acidic residues" evidence="1">
    <location>
        <begin position="52"/>
        <end position="69"/>
    </location>
</feature>
<reference evidence="3" key="1">
    <citation type="submission" date="2021-02" db="EMBL/GenBank/DDBJ databases">
        <authorList>
            <person name="Nowell W R."/>
        </authorList>
    </citation>
    <scope>NUCLEOTIDE SEQUENCE</scope>
</reference>
<dbReference type="EMBL" id="CAJNOK010002467">
    <property type="protein sequence ID" value="CAF0861305.1"/>
    <property type="molecule type" value="Genomic_DNA"/>
</dbReference>
<evidence type="ECO:0000313" key="2">
    <source>
        <dbReference type="EMBL" id="CAF0861305.1"/>
    </source>
</evidence>
<dbReference type="AlphaFoldDB" id="A0A814TK94"/>
<feature type="region of interest" description="Disordered" evidence="1">
    <location>
        <begin position="48"/>
        <end position="69"/>
    </location>
</feature>
<dbReference type="Proteomes" id="UP000682733">
    <property type="component" value="Unassembled WGS sequence"/>
</dbReference>
<evidence type="ECO:0000313" key="4">
    <source>
        <dbReference type="EMBL" id="CAF3646131.1"/>
    </source>
</evidence>
<proteinExistence type="predicted"/>
<comment type="caution">
    <text evidence="3">The sequence shown here is derived from an EMBL/GenBank/DDBJ whole genome shotgun (WGS) entry which is preliminary data.</text>
</comment>
<dbReference type="Proteomes" id="UP000677228">
    <property type="component" value="Unassembled WGS sequence"/>
</dbReference>
<name>A0A814TK94_9BILA</name>
<evidence type="ECO:0000313" key="3">
    <source>
        <dbReference type="EMBL" id="CAF1162572.1"/>
    </source>
</evidence>
<dbReference type="EMBL" id="CAJOBA010002467">
    <property type="protein sequence ID" value="CAF3646131.1"/>
    <property type="molecule type" value="Genomic_DNA"/>
</dbReference>